<dbReference type="InterPro" id="IPR052819">
    <property type="entry name" value="Chromatin_regulatory_protein"/>
</dbReference>
<keyword evidence="9" id="KW-0732">Signal</keyword>
<dbReference type="SMART" id="SM00249">
    <property type="entry name" value="PHD"/>
    <property type="match status" value="2"/>
</dbReference>
<keyword evidence="1" id="KW-0479">Metal-binding</keyword>
<feature type="compositionally biased region" description="Basic residues" evidence="8">
    <location>
        <begin position="1242"/>
        <end position="1252"/>
    </location>
</feature>
<dbReference type="OrthoDB" id="5876363at2759"/>
<evidence type="ECO:0000256" key="3">
    <source>
        <dbReference type="ARBA" id="ARBA00022801"/>
    </source>
</evidence>
<reference evidence="12 13" key="1">
    <citation type="journal article" date="2011" name="J. Gen. Appl. Microbiol.">
        <title>Draft genome sequencing of the enigmatic basidiomycete Mixia osmundae.</title>
        <authorList>
            <person name="Nishida H."/>
            <person name="Nagatsuka Y."/>
            <person name="Sugiyama J."/>
        </authorList>
    </citation>
    <scope>NUCLEOTIDE SEQUENCE [LARGE SCALE GENOMIC DNA]</scope>
    <source>
        <strain evidence="13">CBS 9802 / IAM 14324 / JCM 22182 / KY 12970</strain>
    </source>
</reference>
<dbReference type="CDD" id="cd15534">
    <property type="entry name" value="PHD2_PHF12_Rco1"/>
    <property type="match status" value="1"/>
</dbReference>
<dbReference type="EMBL" id="BABT02000047">
    <property type="protein sequence ID" value="GAA94870.1"/>
    <property type="molecule type" value="Genomic_DNA"/>
</dbReference>
<feature type="compositionally biased region" description="Low complexity" evidence="8">
    <location>
        <begin position="1144"/>
        <end position="1155"/>
    </location>
</feature>
<evidence type="ECO:0000259" key="11">
    <source>
        <dbReference type="PROSITE" id="PS51764"/>
    </source>
</evidence>
<dbReference type="PROSITE" id="PS01359">
    <property type="entry name" value="ZF_PHD_1"/>
    <property type="match status" value="1"/>
</dbReference>
<feature type="compositionally biased region" description="Polar residues" evidence="8">
    <location>
        <begin position="1336"/>
        <end position="1347"/>
    </location>
</feature>
<dbReference type="eggNOG" id="KOG4299">
    <property type="taxonomic scope" value="Eukaryota"/>
</dbReference>
<keyword evidence="2 6" id="KW-0863">Zinc-finger</keyword>
<feature type="domain" description="PHD-type" evidence="10">
    <location>
        <begin position="842"/>
        <end position="896"/>
    </location>
</feature>
<feature type="region of interest" description="Disordered" evidence="8">
    <location>
        <begin position="541"/>
        <end position="582"/>
    </location>
</feature>
<dbReference type="RefSeq" id="XP_014565010.1">
    <property type="nucleotide sequence ID" value="XM_014709524.1"/>
</dbReference>
<feature type="domain" description="PHD-type" evidence="10">
    <location>
        <begin position="713"/>
        <end position="762"/>
    </location>
</feature>
<evidence type="ECO:0000256" key="9">
    <source>
        <dbReference type="SAM" id="SignalP"/>
    </source>
</evidence>
<evidence type="ECO:0000256" key="1">
    <source>
        <dbReference type="ARBA" id="ARBA00022723"/>
    </source>
</evidence>
<gene>
    <name evidence="12" type="primary">Mo01524</name>
    <name evidence="12" type="ORF">E5Q_01524</name>
</gene>
<feature type="region of interest" description="Disordered" evidence="8">
    <location>
        <begin position="679"/>
        <end position="706"/>
    </location>
</feature>
<comment type="similarity">
    <text evidence="7">Belongs to the glycosyl hydrolase 26 family.</text>
</comment>
<dbReference type="SUPFAM" id="SSF51445">
    <property type="entry name" value="(Trans)glycosidases"/>
    <property type="match status" value="1"/>
</dbReference>
<evidence type="ECO:0000256" key="5">
    <source>
        <dbReference type="ARBA" id="ARBA00023295"/>
    </source>
</evidence>
<dbReference type="GO" id="GO:0004553">
    <property type="term" value="F:hydrolase activity, hydrolyzing O-glycosyl compounds"/>
    <property type="evidence" value="ECO:0007669"/>
    <property type="project" value="InterPro"/>
</dbReference>
<dbReference type="GO" id="GO:0008270">
    <property type="term" value="F:zinc ion binding"/>
    <property type="evidence" value="ECO:0007669"/>
    <property type="project" value="UniProtKB-KW"/>
</dbReference>
<dbReference type="InterPro" id="IPR019786">
    <property type="entry name" value="Zinc_finger_PHD-type_CS"/>
</dbReference>
<dbReference type="Gene3D" id="2.30.30.1150">
    <property type="match status" value="1"/>
</dbReference>
<keyword evidence="4" id="KW-0862">Zinc</keyword>
<evidence type="ECO:0000256" key="6">
    <source>
        <dbReference type="PROSITE-ProRule" id="PRU00146"/>
    </source>
</evidence>
<dbReference type="Gene3D" id="3.20.20.80">
    <property type="entry name" value="Glycosidases"/>
    <property type="match status" value="1"/>
</dbReference>
<evidence type="ECO:0008006" key="14">
    <source>
        <dbReference type="Google" id="ProtNLM"/>
    </source>
</evidence>
<feature type="compositionally biased region" description="Low complexity" evidence="8">
    <location>
        <begin position="1253"/>
        <end position="1270"/>
    </location>
</feature>
<evidence type="ECO:0000313" key="13">
    <source>
        <dbReference type="Proteomes" id="UP000009131"/>
    </source>
</evidence>
<evidence type="ECO:0000259" key="10">
    <source>
        <dbReference type="PROSITE" id="PS50016"/>
    </source>
</evidence>
<proteinExistence type="inferred from homology"/>
<dbReference type="PROSITE" id="PS50016">
    <property type="entry name" value="ZF_PHD_2"/>
    <property type="match status" value="2"/>
</dbReference>
<feature type="active site" description="Proton donor" evidence="7">
    <location>
        <position position="187"/>
    </location>
</feature>
<feature type="compositionally biased region" description="Polar residues" evidence="8">
    <location>
        <begin position="1104"/>
        <end position="1132"/>
    </location>
</feature>
<dbReference type="Pfam" id="PF00628">
    <property type="entry name" value="PHD"/>
    <property type="match status" value="2"/>
</dbReference>
<accession>G7DW64</accession>
<dbReference type="PANTHER" id="PTHR47636:SF1">
    <property type="entry name" value="TRANSCRIPTIONAL REGULATORY PROTEIN RCO1"/>
    <property type="match status" value="1"/>
</dbReference>
<keyword evidence="13" id="KW-1185">Reference proteome</keyword>
<feature type="compositionally biased region" description="Low complexity" evidence="8">
    <location>
        <begin position="572"/>
        <end position="582"/>
    </location>
</feature>
<organism evidence="12 13">
    <name type="scientific">Mixia osmundae (strain CBS 9802 / IAM 14324 / JCM 22182 / KY 12970)</name>
    <dbReference type="NCBI Taxonomy" id="764103"/>
    <lineage>
        <taxon>Eukaryota</taxon>
        <taxon>Fungi</taxon>
        <taxon>Dikarya</taxon>
        <taxon>Basidiomycota</taxon>
        <taxon>Pucciniomycotina</taxon>
        <taxon>Mixiomycetes</taxon>
        <taxon>Mixiales</taxon>
        <taxon>Mixiaceae</taxon>
        <taxon>Mixia</taxon>
    </lineage>
</organism>
<dbReference type="GO" id="GO:0006357">
    <property type="term" value="P:regulation of transcription by RNA polymerase II"/>
    <property type="evidence" value="ECO:0007669"/>
    <property type="project" value="TreeGrafter"/>
</dbReference>
<dbReference type="HOGENOM" id="CLU_253246_0_0_1"/>
<dbReference type="InterPro" id="IPR019787">
    <property type="entry name" value="Znf_PHD-finger"/>
</dbReference>
<dbReference type="STRING" id="764103.G7DW64"/>
<dbReference type="InterPro" id="IPR017853">
    <property type="entry name" value="GH"/>
</dbReference>
<evidence type="ECO:0000313" key="12">
    <source>
        <dbReference type="EMBL" id="GAA94870.1"/>
    </source>
</evidence>
<feature type="domain" description="GH26" evidence="11">
    <location>
        <begin position="61"/>
        <end position="412"/>
    </location>
</feature>
<dbReference type="InterPro" id="IPR013083">
    <property type="entry name" value="Znf_RING/FYVE/PHD"/>
</dbReference>
<sequence length="1418" mass="151040">MARQVGRLTCLAACIARAMAAPQFTLPPLTPLSIAGDPASSTSISLASLSTATTSAPPTTTSAVAIPTSTGALYEPPGNQVILGAWVDQAINYSDTPAQVNARLERNFGMFQQTQEIPLVPYNFTLGAGGQGSELLIAATNTSAALFLTVYPVNITAVQPVDLEALGYQCQSYIEQGRPTFIRFAPEMQGPWMPYGVQPTEYIVMWQAMYRAVKAVSPNCALVWGPNIGSGYPYGVTLGEIPNVADQRALDTNNDGVLDSSDDPFTPYYPGDDYTDWHAVSLYYKGPNGGMSYNQAQPGGFVASLLAGSDPTTGADSGYNFYQTYCANKPNKACMLGESGAAYHVTSDGDASQLQLQQAWWQDCLTNATFFDAHPRLKGIMMFEFLKEEYDTGTADLRDYRITNATNILSAFQSDLSSVATRYAWASATTILNACPSSVNLLGVVTTISGTVLTVYETPCASLPPVTSTATTSSAAQPSLTALDPAAAARMTSSTTSGSFATFSALGSAPSVQHSNSALFITASVFLASTLGFNAGSLSDVGSKDPSLEPVESVVAESAPPATRRPTRSRQRPVSSAASAASTAETVNPLVAALDAHKERDPLLTEELAVGFIEMTPSGKLTTSHEDRLPPPPAVKGSVQSYVQSAVAHKRASMGSGKSHNDALTLSRTKPTTAIKFSPLKGTRRARRAEGEPKSDDLSSADTPEPENGIMNNDFCDACKGKGHFLCCEACPRSFHFSCLDPPLELSDLPENSWYCCTCLFSRRKTVVAIPSEAGPFTTLMTKVAKSNVTEFSLPASIRTFCKDVASRENGDFMDLVEHKPAKKTGVEERDPYKLKSKSGASVLCFRCKGAASSPSKPILSCDFCDQHWHLDCLDPPMASMPAPTKRWMCPTHPAHVQAKRKRARNTPVVAISKPGQRNNGDIDIVPGRFSRYFDQEVDYDRMNVNGVRYQVPEDAIILDFWTKAKDARSFRRVRGNTNQGALSQLAELQSTFQRQREEDSESLSTLSDLSDFVLNNFPTAPHLAAPVSDGGPPSADMDAEPDQASISPILAQAVLQRVQSPAEALPTPDNSSESSDETAGVKVNGQPKSPFDGRRVVGRTIYGATTPNSITSGSPTRRAQSSKPDSATVSNGKPHPSETIDRAPSAESALPAPEDGILGIDNAQDARPQSNAKKPRHPLKIRLSLKSKGSARASPEFEEHPVVQDTPVASTSSSTDAVPEGRPRRVTKRTRLSPPAVIQPPRRKRPSKPRFSKPAASSAPAPVPMTTDSTPPPMTSLRIDDVLPSSGPHLTAERSPAAARRSRAGKEPSAGLSTGSNRPTASQASGSPSGLPANESGSQGRSQSPIALTDETGVMAPHSGTTMRSATLDDEPHNLGMDSKAALAQVTGLLQDEDYAMQEDDTLKYLAAPAYVDGATN</sequence>
<dbReference type="CDD" id="cd15535">
    <property type="entry name" value="PHD1_Rco1"/>
    <property type="match status" value="1"/>
</dbReference>
<comment type="caution">
    <text evidence="12">The sequence shown here is derived from an EMBL/GenBank/DDBJ whole genome shotgun (WGS) entry which is preliminary data.</text>
</comment>
<reference evidence="12 13" key="2">
    <citation type="journal article" date="2012" name="Open Biol.">
        <title>Characteristics of nucleosomes and linker DNA regions on the genome of the basidiomycete Mixia osmundae revealed by mono- and dinucleosome mapping.</title>
        <authorList>
            <person name="Nishida H."/>
            <person name="Kondo S."/>
            <person name="Matsumoto T."/>
            <person name="Suzuki Y."/>
            <person name="Yoshikawa H."/>
            <person name="Taylor T.D."/>
            <person name="Sugiyama J."/>
        </authorList>
    </citation>
    <scope>NUCLEOTIDE SEQUENCE [LARGE SCALE GENOMIC DNA]</scope>
    <source>
        <strain evidence="13">CBS 9802 / IAM 14324 / JCM 22182 / KY 12970</strain>
    </source>
</reference>
<feature type="compositionally biased region" description="Basic and acidic residues" evidence="8">
    <location>
        <begin position="688"/>
        <end position="697"/>
    </location>
</feature>
<feature type="compositionally biased region" description="Polar residues" evidence="8">
    <location>
        <begin position="1312"/>
        <end position="1329"/>
    </location>
</feature>
<evidence type="ECO:0000256" key="2">
    <source>
        <dbReference type="ARBA" id="ARBA00022771"/>
    </source>
</evidence>
<dbReference type="Proteomes" id="UP000009131">
    <property type="component" value="Unassembled WGS sequence"/>
</dbReference>
<dbReference type="PANTHER" id="PTHR47636">
    <property type="entry name" value="TRANSCRIPTIONAL REGULATORY PROTEIN RCO1"/>
    <property type="match status" value="1"/>
</dbReference>
<dbReference type="InParanoid" id="G7DW64"/>
<dbReference type="InterPro" id="IPR001965">
    <property type="entry name" value="Znf_PHD"/>
</dbReference>
<feature type="region of interest" description="Disordered" evidence="8">
    <location>
        <begin position="1058"/>
        <end position="1376"/>
    </location>
</feature>
<evidence type="ECO:0000256" key="8">
    <source>
        <dbReference type="SAM" id="MobiDB-lite"/>
    </source>
</evidence>
<dbReference type="PROSITE" id="PS51764">
    <property type="entry name" value="GH26"/>
    <property type="match status" value="1"/>
</dbReference>
<evidence type="ECO:0000256" key="7">
    <source>
        <dbReference type="PROSITE-ProRule" id="PRU01100"/>
    </source>
</evidence>
<dbReference type="SUPFAM" id="SSF57903">
    <property type="entry name" value="FYVE/PHD zinc finger"/>
    <property type="match status" value="2"/>
</dbReference>
<dbReference type="InterPro" id="IPR022790">
    <property type="entry name" value="GH26_dom"/>
</dbReference>
<dbReference type="InterPro" id="IPR011011">
    <property type="entry name" value="Znf_FYVE_PHD"/>
</dbReference>
<dbReference type="Gene3D" id="3.30.40.10">
    <property type="entry name" value="Zinc/RING finger domain, C3HC4 (zinc finger)"/>
    <property type="match status" value="1"/>
</dbReference>
<feature type="compositionally biased region" description="Basic residues" evidence="8">
    <location>
        <begin position="1174"/>
        <end position="1186"/>
    </location>
</feature>
<keyword evidence="3 7" id="KW-0378">Hydrolase</keyword>
<protein>
    <recommendedName>
        <fullName evidence="14">PHD-type domain-containing protein</fullName>
    </recommendedName>
</protein>
<dbReference type="GO" id="GO:0032221">
    <property type="term" value="C:Rpd3S complex"/>
    <property type="evidence" value="ECO:0007669"/>
    <property type="project" value="TreeGrafter"/>
</dbReference>
<feature type="signal peptide" evidence="9">
    <location>
        <begin position="1"/>
        <end position="20"/>
    </location>
</feature>
<feature type="compositionally biased region" description="Polar residues" evidence="8">
    <location>
        <begin position="1208"/>
        <end position="1217"/>
    </location>
</feature>
<name>G7DW64_MIXOS</name>
<feature type="chain" id="PRO_5009955571" description="PHD-type domain-containing protein" evidence="9">
    <location>
        <begin position="21"/>
        <end position="1418"/>
    </location>
</feature>
<keyword evidence="5 7" id="KW-0326">Glycosidase</keyword>
<feature type="active site" description="Nucleophile" evidence="7">
    <location>
        <position position="338"/>
    </location>
</feature>
<evidence type="ECO:0000256" key="4">
    <source>
        <dbReference type="ARBA" id="ARBA00022833"/>
    </source>
</evidence>